<dbReference type="Pfam" id="PF07394">
    <property type="entry name" value="DUF1501"/>
    <property type="match status" value="1"/>
</dbReference>
<dbReference type="InterPro" id="IPR006311">
    <property type="entry name" value="TAT_signal"/>
</dbReference>
<protein>
    <recommendedName>
        <fullName evidence="3">Sulfatase</fullName>
    </recommendedName>
</protein>
<evidence type="ECO:0008006" key="3">
    <source>
        <dbReference type="Google" id="ProtNLM"/>
    </source>
</evidence>
<accession>A0A1Y5RYT9</accession>
<dbReference type="EMBL" id="FWFO01000001">
    <property type="protein sequence ID" value="SLN28801.1"/>
    <property type="molecule type" value="Genomic_DNA"/>
</dbReference>
<evidence type="ECO:0000313" key="2">
    <source>
        <dbReference type="Proteomes" id="UP000193077"/>
    </source>
</evidence>
<organism evidence="1 2">
    <name type="scientific">Falsiruegeria litorea R37</name>
    <dbReference type="NCBI Taxonomy" id="1200284"/>
    <lineage>
        <taxon>Bacteria</taxon>
        <taxon>Pseudomonadati</taxon>
        <taxon>Pseudomonadota</taxon>
        <taxon>Alphaproteobacteria</taxon>
        <taxon>Rhodobacterales</taxon>
        <taxon>Roseobacteraceae</taxon>
        <taxon>Falsiruegeria</taxon>
    </lineage>
</organism>
<evidence type="ECO:0000313" key="1">
    <source>
        <dbReference type="EMBL" id="SLN28801.1"/>
    </source>
</evidence>
<reference evidence="1 2" key="1">
    <citation type="submission" date="2017-03" db="EMBL/GenBank/DDBJ databases">
        <authorList>
            <person name="Afonso C.L."/>
            <person name="Miller P.J."/>
            <person name="Scott M.A."/>
            <person name="Spackman E."/>
            <person name="Goraichik I."/>
            <person name="Dimitrov K.M."/>
            <person name="Suarez D.L."/>
            <person name="Swayne D.E."/>
        </authorList>
    </citation>
    <scope>NUCLEOTIDE SEQUENCE [LARGE SCALE GENOMIC DNA]</scope>
    <source>
        <strain evidence="1 2">CECT 7639</strain>
    </source>
</reference>
<gene>
    <name evidence="1" type="ORF">TRL7639_01136</name>
</gene>
<dbReference type="PANTHER" id="PTHR43737:SF1">
    <property type="entry name" value="DUF1501 DOMAIN-CONTAINING PROTEIN"/>
    <property type="match status" value="1"/>
</dbReference>
<dbReference type="OrthoDB" id="9779968at2"/>
<proteinExistence type="predicted"/>
<dbReference type="Proteomes" id="UP000193077">
    <property type="component" value="Unassembled WGS sequence"/>
</dbReference>
<name>A0A1Y5RYT9_9RHOB</name>
<dbReference type="AlphaFoldDB" id="A0A1Y5RYT9"/>
<dbReference type="PROSITE" id="PS51318">
    <property type="entry name" value="TAT"/>
    <property type="match status" value="1"/>
</dbReference>
<sequence length="392" mass="42079">MVGDMTRRHVLSRSLALGCTAAASPFVSSVSFAQTSGENRLVVIILRGGMDGIDVIRPFGDPNYSLARPTLASDPSRADLDGFFGLHPAFGGLMPLWDAGELAAVHAVATPYRNKRSHFDGQDLLEAGLTTLDSEHGGWLNRALQLVPGAEMRTAMGLGQGVQRVLDGTAPAGHWAPDADLSLSLETMERARRVMSEETAFLNAFTQAEMLSSPVGGSGQMAALHKGGMHVNIARYAADQLQQDTRIVAFSLNGWDTHRDQRRGMAKAAELLIEAILTLKRELRPDIWGQTTVVTMSEFGRTVAENGSKGTDHGTGGVMLLAGGAVRGGCVYGEWPGLDEAQLYDRRDLLPTADVREMTAWVLRASLGIDAGDLERTVFPGLKLGRDPGLMM</sequence>
<dbReference type="PANTHER" id="PTHR43737">
    <property type="entry name" value="BLL7424 PROTEIN"/>
    <property type="match status" value="1"/>
</dbReference>
<keyword evidence="2" id="KW-1185">Reference proteome</keyword>
<dbReference type="InterPro" id="IPR010869">
    <property type="entry name" value="DUF1501"/>
</dbReference>